<evidence type="ECO:0000256" key="1">
    <source>
        <dbReference type="SAM" id="Phobius"/>
    </source>
</evidence>
<feature type="transmembrane region" description="Helical" evidence="1">
    <location>
        <begin position="6"/>
        <end position="25"/>
    </location>
</feature>
<protein>
    <submittedName>
        <fullName evidence="2">Uncharacterized protein</fullName>
    </submittedName>
</protein>
<name>A0A6S6T2B5_9BACT</name>
<organism evidence="2">
    <name type="scientific">uncultured Sulfurovum sp</name>
    <dbReference type="NCBI Taxonomy" id="269237"/>
    <lineage>
        <taxon>Bacteria</taxon>
        <taxon>Pseudomonadati</taxon>
        <taxon>Campylobacterota</taxon>
        <taxon>Epsilonproteobacteria</taxon>
        <taxon>Campylobacterales</taxon>
        <taxon>Sulfurovaceae</taxon>
        <taxon>Sulfurovum</taxon>
        <taxon>environmental samples</taxon>
    </lineage>
</organism>
<feature type="transmembrane region" description="Helical" evidence="1">
    <location>
        <begin position="77"/>
        <end position="98"/>
    </location>
</feature>
<dbReference type="EMBL" id="CACVAS010000066">
    <property type="protein sequence ID" value="CAA6814921.1"/>
    <property type="molecule type" value="Genomic_DNA"/>
</dbReference>
<evidence type="ECO:0000313" key="2">
    <source>
        <dbReference type="EMBL" id="CAA6814921.1"/>
    </source>
</evidence>
<keyword evidence="1" id="KW-0472">Membrane</keyword>
<sequence length="105" mass="12198">MNDIWLSYVLMGCVPIFWITNILGYSMAKRFYKKLCASPLPSIFNLTQYLKIKKCLFDLDKKDLTPSDVKHLGRLKLILKIQDISLVIIVVIAIWAFIKQGFKFV</sequence>
<gene>
    <name evidence="2" type="ORF">HELGO_WM3735</name>
</gene>
<accession>A0A6S6T2B5</accession>
<proteinExistence type="predicted"/>
<reference evidence="2" key="1">
    <citation type="submission" date="2020-01" db="EMBL/GenBank/DDBJ databases">
        <authorList>
            <person name="Meier V. D."/>
            <person name="Meier V D."/>
        </authorList>
    </citation>
    <scope>NUCLEOTIDE SEQUENCE</scope>
    <source>
        <strain evidence="2">HLG_WM_MAG_01</strain>
    </source>
</reference>
<keyword evidence="1" id="KW-0812">Transmembrane</keyword>
<keyword evidence="1" id="KW-1133">Transmembrane helix</keyword>
<dbReference type="AlphaFoldDB" id="A0A6S6T2B5"/>